<keyword evidence="4 8" id="KW-0863">Zinc-finger</keyword>
<dbReference type="InterPro" id="IPR036236">
    <property type="entry name" value="Znf_C2H2_sf"/>
</dbReference>
<evidence type="ECO:0000256" key="6">
    <source>
        <dbReference type="ARBA" id="ARBA00022884"/>
    </source>
</evidence>
<name>A0AA88YM79_PINIB</name>
<dbReference type="Pfam" id="PF22110">
    <property type="entry name" value="TFIIIA_zf-C2H2"/>
    <property type="match status" value="1"/>
</dbReference>
<feature type="domain" description="C2H2-type" evidence="9">
    <location>
        <begin position="174"/>
        <end position="200"/>
    </location>
</feature>
<dbReference type="Proteomes" id="UP001186944">
    <property type="component" value="Unassembled WGS sequence"/>
</dbReference>
<feature type="domain" description="C2H2-type" evidence="9">
    <location>
        <begin position="259"/>
        <end position="289"/>
    </location>
</feature>
<proteinExistence type="predicted"/>
<dbReference type="EMBL" id="VSWD01000006">
    <property type="protein sequence ID" value="KAK3099790.1"/>
    <property type="molecule type" value="Genomic_DNA"/>
</dbReference>
<evidence type="ECO:0000256" key="8">
    <source>
        <dbReference type="PROSITE-ProRule" id="PRU00042"/>
    </source>
</evidence>
<evidence type="ECO:0000256" key="5">
    <source>
        <dbReference type="ARBA" id="ARBA00022833"/>
    </source>
</evidence>
<keyword evidence="5" id="KW-0862">Zinc</keyword>
<dbReference type="Gene3D" id="3.30.160.60">
    <property type="entry name" value="Classic Zinc Finger"/>
    <property type="match status" value="6"/>
</dbReference>
<dbReference type="GO" id="GO:0008270">
    <property type="term" value="F:zinc ion binding"/>
    <property type="evidence" value="ECO:0007669"/>
    <property type="project" value="UniProtKB-KW"/>
</dbReference>
<feature type="domain" description="C2H2-type" evidence="9">
    <location>
        <begin position="144"/>
        <end position="173"/>
    </location>
</feature>
<keyword evidence="7" id="KW-0539">Nucleus</keyword>
<feature type="domain" description="C2H2-type" evidence="9">
    <location>
        <begin position="114"/>
        <end position="144"/>
    </location>
</feature>
<dbReference type="SMART" id="SM00355">
    <property type="entry name" value="ZnF_C2H2"/>
    <property type="match status" value="8"/>
</dbReference>
<evidence type="ECO:0000256" key="2">
    <source>
        <dbReference type="ARBA" id="ARBA00022723"/>
    </source>
</evidence>
<evidence type="ECO:0000256" key="4">
    <source>
        <dbReference type="ARBA" id="ARBA00022771"/>
    </source>
</evidence>
<keyword evidence="3" id="KW-0677">Repeat</keyword>
<dbReference type="GO" id="GO:0006357">
    <property type="term" value="P:regulation of transcription by RNA polymerase II"/>
    <property type="evidence" value="ECO:0007669"/>
    <property type="project" value="TreeGrafter"/>
</dbReference>
<evidence type="ECO:0000256" key="3">
    <source>
        <dbReference type="ARBA" id="ARBA00022737"/>
    </source>
</evidence>
<feature type="domain" description="C2H2-type" evidence="9">
    <location>
        <begin position="80"/>
        <end position="106"/>
    </location>
</feature>
<organism evidence="10 11">
    <name type="scientific">Pinctada imbricata</name>
    <name type="common">Atlantic pearl-oyster</name>
    <name type="synonym">Pinctada martensii</name>
    <dbReference type="NCBI Taxonomy" id="66713"/>
    <lineage>
        <taxon>Eukaryota</taxon>
        <taxon>Metazoa</taxon>
        <taxon>Spiralia</taxon>
        <taxon>Lophotrochozoa</taxon>
        <taxon>Mollusca</taxon>
        <taxon>Bivalvia</taxon>
        <taxon>Autobranchia</taxon>
        <taxon>Pteriomorphia</taxon>
        <taxon>Pterioida</taxon>
        <taxon>Pterioidea</taxon>
        <taxon>Pteriidae</taxon>
        <taxon>Pinctada</taxon>
    </lineage>
</organism>
<dbReference type="AlphaFoldDB" id="A0AA88YM79"/>
<evidence type="ECO:0000313" key="10">
    <source>
        <dbReference type="EMBL" id="KAK3099790.1"/>
    </source>
</evidence>
<dbReference type="FunFam" id="3.30.160.60:FF:001102">
    <property type="entry name" value="Transcription factor IIIA"/>
    <property type="match status" value="1"/>
</dbReference>
<evidence type="ECO:0000256" key="7">
    <source>
        <dbReference type="ARBA" id="ARBA00023242"/>
    </source>
</evidence>
<dbReference type="Pfam" id="PF00096">
    <property type="entry name" value="zf-C2H2"/>
    <property type="match status" value="4"/>
</dbReference>
<sequence length="377" mass="44145">MSSEEETRGRKSQYVCPHKGCLKVFSKHNRLIVHERTHTGEWSRVIAVRNKLPVLFFNVLSIDIVLPGIPTVSMLFQRPFICDEPGCNKSYARAAHLSRHKLVTHTKFAILEKFKCTEDGCTEEFSTKQNLKKHVKRKHEITRYQCPEEGCLRSFLKHQHLKVHMTEHTGVNSFSCPHEGCGKSFQIPSRLKRHLKTHKGYTCKAEGCGDTFTTWTLLRKHVAQEHASAHTCPECNKVFSQKQWLKMHVKLHQKSREMYVCPREDCGRSYLDQRNLAAHIRSYHENIRFPCTFGGCYRKFATEIKKRRKPALTKVFRYEFDKRESDIDNDVDDDTDKLLTVNPSDLEEITKNREEEQTLFTNIEMFSGDSEYQKYRD</sequence>
<accession>A0AA88YM79</accession>
<reference evidence="10" key="1">
    <citation type="submission" date="2019-08" db="EMBL/GenBank/DDBJ databases">
        <title>The improved chromosome-level genome for the pearl oyster Pinctada fucata martensii using PacBio sequencing and Hi-C.</title>
        <authorList>
            <person name="Zheng Z."/>
        </authorList>
    </citation>
    <scope>NUCLEOTIDE SEQUENCE</scope>
    <source>
        <strain evidence="10">ZZ-2019</strain>
        <tissue evidence="10">Adductor muscle</tissue>
    </source>
</reference>
<keyword evidence="2" id="KW-0479">Metal-binding</keyword>
<protein>
    <recommendedName>
        <fullName evidence="9">C2H2-type domain-containing protein</fullName>
    </recommendedName>
</protein>
<comment type="caution">
    <text evidence="10">The sequence shown here is derived from an EMBL/GenBank/DDBJ whole genome shotgun (WGS) entry which is preliminary data.</text>
</comment>
<dbReference type="InterPro" id="IPR054599">
    <property type="entry name" value="TFIIIA_Zfn-C2H2"/>
</dbReference>
<keyword evidence="6" id="KW-0694">RNA-binding</keyword>
<dbReference type="PROSITE" id="PS50157">
    <property type="entry name" value="ZINC_FINGER_C2H2_2"/>
    <property type="match status" value="8"/>
</dbReference>
<feature type="domain" description="C2H2-type" evidence="9">
    <location>
        <begin position="230"/>
        <end position="257"/>
    </location>
</feature>
<gene>
    <name evidence="10" type="ORF">FSP39_009683</name>
</gene>
<dbReference type="InterPro" id="IPR051061">
    <property type="entry name" value="Zinc_finger_trans_reg"/>
</dbReference>
<evidence type="ECO:0000313" key="11">
    <source>
        <dbReference type="Proteomes" id="UP001186944"/>
    </source>
</evidence>
<dbReference type="GO" id="GO:0005634">
    <property type="term" value="C:nucleus"/>
    <property type="evidence" value="ECO:0007669"/>
    <property type="project" value="UniProtKB-SubCell"/>
</dbReference>
<dbReference type="SUPFAM" id="SSF57667">
    <property type="entry name" value="beta-beta-alpha zinc fingers"/>
    <property type="match status" value="6"/>
</dbReference>
<comment type="subcellular location">
    <subcellularLocation>
        <location evidence="1">Nucleus</location>
    </subcellularLocation>
</comment>
<feature type="domain" description="C2H2-type" evidence="9">
    <location>
        <begin position="201"/>
        <end position="231"/>
    </location>
</feature>
<evidence type="ECO:0000256" key="1">
    <source>
        <dbReference type="ARBA" id="ARBA00004123"/>
    </source>
</evidence>
<dbReference type="GO" id="GO:0003723">
    <property type="term" value="F:RNA binding"/>
    <property type="evidence" value="ECO:0007669"/>
    <property type="project" value="UniProtKB-KW"/>
</dbReference>
<evidence type="ECO:0000259" key="9">
    <source>
        <dbReference type="PROSITE" id="PS50157"/>
    </source>
</evidence>
<feature type="domain" description="C2H2-type" evidence="9">
    <location>
        <begin position="14"/>
        <end position="43"/>
    </location>
</feature>
<dbReference type="PANTHER" id="PTHR46179">
    <property type="entry name" value="ZINC FINGER PROTEIN"/>
    <property type="match status" value="1"/>
</dbReference>
<dbReference type="PANTHER" id="PTHR46179:SF20">
    <property type="entry name" value="TRANSCRIPTION FACTOR 3A PROTEIN-RELATED"/>
    <property type="match status" value="1"/>
</dbReference>
<dbReference type="InterPro" id="IPR013087">
    <property type="entry name" value="Znf_C2H2_type"/>
</dbReference>
<dbReference type="PROSITE" id="PS00028">
    <property type="entry name" value="ZINC_FINGER_C2H2_1"/>
    <property type="match status" value="7"/>
</dbReference>
<keyword evidence="11" id="KW-1185">Reference proteome</keyword>